<dbReference type="InterPro" id="IPR013785">
    <property type="entry name" value="Aldolase_TIM"/>
</dbReference>
<organism evidence="1 2">
    <name type="scientific">Desulfofervidus auxilii</name>
    <dbReference type="NCBI Taxonomy" id="1621989"/>
    <lineage>
        <taxon>Bacteria</taxon>
        <taxon>Pseudomonadati</taxon>
        <taxon>Thermodesulfobacteriota</taxon>
        <taxon>Candidatus Desulfofervidia</taxon>
        <taxon>Candidatus Desulfofervidales</taxon>
        <taxon>Candidatus Desulfofervidaceae</taxon>
        <taxon>Candidatus Desulfofervidus</taxon>
    </lineage>
</organism>
<dbReference type="AlphaFoldDB" id="A0A7U4QMG2"/>
<proteinExistence type="predicted"/>
<reference evidence="1 2" key="1">
    <citation type="submission" date="2015-10" db="EMBL/GenBank/DDBJ databases">
        <title>Candidatus Desulfofervidus auxilii, a hydrogenotrophic sulfate-reducing bacterium involved in the thermophilic anaerobic oxidation of methane.</title>
        <authorList>
            <person name="Krukenberg V."/>
            <person name="Richter M."/>
            <person name="Wegener G."/>
        </authorList>
    </citation>
    <scope>NUCLEOTIDE SEQUENCE [LARGE SCALE GENOMIC DNA]</scope>
    <source>
        <strain evidence="1 2">HS1</strain>
    </source>
</reference>
<dbReference type="Proteomes" id="UP000070560">
    <property type="component" value="Chromosome"/>
</dbReference>
<dbReference type="InterPro" id="IPR050246">
    <property type="entry name" value="Class_II_FBP_aldolase"/>
</dbReference>
<sequence>MTLYKNIQELNEALKSVARLEGEVLVVKHEDKLKDKIIDDLVYTSVFTQDVALKNATRWSIRALAQALEIIPASIHELYMAVGREEIGGFTVPAVNLRGMTYDVAREVFKLVLSQEIGTFIFEIAKSEIGYTEQRPSEYTACLLGAAIKEGFSGPVFIQGDHFQFNQKKYAQDKEAELQTIKALTQEAIEAGFYNIDIDPSTLVDYSKPTLMEQQKENYECTAEVTAFIRSLEPEGITVSVGAEIGHIGGKNSTVEEFEAFMEGYLNVLRKKGEMPGISKISVQTGTAHGGIPLPDGTIAKVKLDFEVLRSISEVARKKYGLSGAVQHGASTLPDELFDKFPEVNTSEIHLATGFQNIIYDYLPEDIKNEIYDYLKIHFKKEWKEGMTEQQFLYKTRKKAFGPFKKTFWELPVEIKEKMLSALQKKFHLIFEKLNVFHTKEYVKKYIKPIKVNPPKPKGVLD</sequence>
<keyword evidence="2" id="KW-1185">Reference proteome</keyword>
<protein>
    <submittedName>
        <fullName evidence="1">Aldolase</fullName>
        <ecNumber evidence="1">4.1.2.-</ecNumber>
    </submittedName>
</protein>
<gene>
    <name evidence="1" type="ORF">HS1_002284</name>
</gene>
<evidence type="ECO:0000313" key="1">
    <source>
        <dbReference type="EMBL" id="AMM42068.1"/>
    </source>
</evidence>
<accession>A0A7U4QMG2</accession>
<dbReference type="GO" id="GO:0005975">
    <property type="term" value="P:carbohydrate metabolic process"/>
    <property type="evidence" value="ECO:0007669"/>
    <property type="project" value="InterPro"/>
</dbReference>
<dbReference type="SUPFAM" id="SSF51569">
    <property type="entry name" value="Aldolase"/>
    <property type="match status" value="1"/>
</dbReference>
<dbReference type="Pfam" id="PF01116">
    <property type="entry name" value="F_bP_aldolase"/>
    <property type="match status" value="1"/>
</dbReference>
<dbReference type="PANTHER" id="PTHR30304">
    <property type="entry name" value="D-TAGATOSE-1,6-BISPHOSPHATE ALDOLASE"/>
    <property type="match status" value="1"/>
</dbReference>
<dbReference type="EMBL" id="CP013015">
    <property type="protein sequence ID" value="AMM42068.1"/>
    <property type="molecule type" value="Genomic_DNA"/>
</dbReference>
<dbReference type="GO" id="GO:0008270">
    <property type="term" value="F:zinc ion binding"/>
    <property type="evidence" value="ECO:0007669"/>
    <property type="project" value="InterPro"/>
</dbReference>
<dbReference type="EC" id="4.1.2.-" evidence="1"/>
<dbReference type="InterPro" id="IPR000771">
    <property type="entry name" value="FBA_II"/>
</dbReference>
<dbReference type="KEGG" id="daw:HS1_002284"/>
<evidence type="ECO:0000313" key="2">
    <source>
        <dbReference type="Proteomes" id="UP000070560"/>
    </source>
</evidence>
<keyword evidence="1" id="KW-0456">Lyase</keyword>
<dbReference type="Gene3D" id="3.20.20.70">
    <property type="entry name" value="Aldolase class I"/>
    <property type="match status" value="1"/>
</dbReference>
<name>A0A7U4QMG2_DESA2</name>
<dbReference type="GO" id="GO:0016832">
    <property type="term" value="F:aldehyde-lyase activity"/>
    <property type="evidence" value="ECO:0007669"/>
    <property type="project" value="InterPro"/>
</dbReference>
<dbReference type="PANTHER" id="PTHR30304:SF0">
    <property type="entry name" value="D-TAGATOSE-1,6-BISPHOSPHATE ALDOLASE SUBUNIT GATY-RELATED"/>
    <property type="match status" value="1"/>
</dbReference>